<dbReference type="InterPro" id="IPR029063">
    <property type="entry name" value="SAM-dependent_MTases_sf"/>
</dbReference>
<dbReference type="PANTHER" id="PTHR13370:SF3">
    <property type="entry name" value="TRNA (GUANINE(10)-N2)-METHYLTRANSFERASE HOMOLOG"/>
    <property type="match status" value="1"/>
</dbReference>
<protein>
    <recommendedName>
        <fullName evidence="4">tRNA (guanine(10)-N(2))-methyltransferase TRMT11 N-terminal domain-containing protein</fullName>
    </recommendedName>
</protein>
<keyword evidence="1" id="KW-0489">Methyltransferase</keyword>
<evidence type="ECO:0000256" key="2">
    <source>
        <dbReference type="ARBA" id="ARBA00022679"/>
    </source>
</evidence>
<reference evidence="5" key="2">
    <citation type="submission" date="2021-09" db="EMBL/GenBank/DDBJ databases">
        <authorList>
            <person name="Jia N."/>
            <person name="Wang J."/>
            <person name="Shi W."/>
            <person name="Du L."/>
            <person name="Sun Y."/>
            <person name="Zhan W."/>
            <person name="Jiang J."/>
            <person name="Wang Q."/>
            <person name="Zhang B."/>
            <person name="Ji P."/>
            <person name="Sakyi L.B."/>
            <person name="Cui X."/>
            <person name="Yuan T."/>
            <person name="Jiang B."/>
            <person name="Yang W."/>
            <person name="Lam T.T.-Y."/>
            <person name="Chang Q."/>
            <person name="Ding S."/>
            <person name="Wang X."/>
            <person name="Zhu J."/>
            <person name="Ruan X."/>
            <person name="Zhao L."/>
            <person name="Wei J."/>
            <person name="Que T."/>
            <person name="Du C."/>
            <person name="Cheng J."/>
            <person name="Dai P."/>
            <person name="Han X."/>
            <person name="Huang E."/>
            <person name="Gao Y."/>
            <person name="Liu J."/>
            <person name="Shao H."/>
            <person name="Ye R."/>
            <person name="Li L."/>
            <person name="Wei W."/>
            <person name="Wang X."/>
            <person name="Wang C."/>
            <person name="Huo Q."/>
            <person name="Li W."/>
            <person name="Guo W."/>
            <person name="Chen H."/>
            <person name="Chen S."/>
            <person name="Zhou L."/>
            <person name="Zhou L."/>
            <person name="Ni X."/>
            <person name="Tian J."/>
            <person name="Zhou Y."/>
            <person name="Sheng Y."/>
            <person name="Liu T."/>
            <person name="Pan Y."/>
            <person name="Xia L."/>
            <person name="Li J."/>
            <person name="Zhao F."/>
            <person name="Cao W."/>
        </authorList>
    </citation>
    <scope>NUCLEOTIDE SEQUENCE</scope>
    <source>
        <strain evidence="5">Rmic-2018</strain>
        <tissue evidence="5">Larvae</tissue>
    </source>
</reference>
<evidence type="ECO:0000313" key="6">
    <source>
        <dbReference type="Proteomes" id="UP000821866"/>
    </source>
</evidence>
<dbReference type="AlphaFoldDB" id="A0A9J6DVT1"/>
<dbReference type="Gene3D" id="3.40.50.150">
    <property type="entry name" value="Vaccinia Virus protein VP39"/>
    <property type="match status" value="1"/>
</dbReference>
<proteinExistence type="predicted"/>
<dbReference type="InterPro" id="IPR059073">
    <property type="entry name" value="TRMT11_N"/>
</dbReference>
<organism evidence="5 6">
    <name type="scientific">Rhipicephalus microplus</name>
    <name type="common">Cattle tick</name>
    <name type="synonym">Boophilus microplus</name>
    <dbReference type="NCBI Taxonomy" id="6941"/>
    <lineage>
        <taxon>Eukaryota</taxon>
        <taxon>Metazoa</taxon>
        <taxon>Ecdysozoa</taxon>
        <taxon>Arthropoda</taxon>
        <taxon>Chelicerata</taxon>
        <taxon>Arachnida</taxon>
        <taxon>Acari</taxon>
        <taxon>Parasitiformes</taxon>
        <taxon>Ixodida</taxon>
        <taxon>Ixodoidea</taxon>
        <taxon>Ixodidae</taxon>
        <taxon>Rhipicephalinae</taxon>
        <taxon>Rhipicephalus</taxon>
        <taxon>Boophilus</taxon>
    </lineage>
</organism>
<comment type="caution">
    <text evidence="5">The sequence shown here is derived from an EMBL/GenBank/DDBJ whole genome shotgun (WGS) entry which is preliminary data.</text>
</comment>
<feature type="transmembrane region" description="Helical" evidence="3">
    <location>
        <begin position="192"/>
        <end position="216"/>
    </location>
</feature>
<evidence type="ECO:0000313" key="5">
    <source>
        <dbReference type="EMBL" id="KAH8025978.1"/>
    </source>
</evidence>
<dbReference type="PIRSF" id="PIRSF017259">
    <property type="entry name" value="tRNA_mtfrase_TRM11"/>
    <property type="match status" value="1"/>
</dbReference>
<dbReference type="EMBL" id="JABSTU010000007">
    <property type="protein sequence ID" value="KAH8025978.1"/>
    <property type="molecule type" value="Genomic_DNA"/>
</dbReference>
<dbReference type="VEuPathDB" id="VectorBase:LOC119170619"/>
<evidence type="ECO:0000256" key="3">
    <source>
        <dbReference type="SAM" id="Phobius"/>
    </source>
</evidence>
<keyword evidence="3" id="KW-0472">Membrane</keyword>
<dbReference type="Pfam" id="PF25904">
    <property type="entry name" value="Tmrp11_N"/>
    <property type="match status" value="1"/>
</dbReference>
<evidence type="ECO:0000256" key="1">
    <source>
        <dbReference type="ARBA" id="ARBA00022603"/>
    </source>
</evidence>
<sequence>MPELDAIASMFGIAVKFIEQPKNEPYAIVELASEEDAKKLASRSVLIRSIVELWAHAGDIDDVCDQVKKFPVKFWDAYGGEDQSFKFKVEIFGKRKVPREVKVEKMEKFDFLPLNGPIKMENPDHTYHLIEYYGIVPNYIPEKPHAVFFGRWVCDGQRFLKSHLSLRTRKFIANTSMDPTLSVIMANMARNLYYYLILFGTGSLLVPAAFFGAYVVGTDLNYLLLHGKAKPSRCNEKRRADDESVLANLEQYGCQEHFVDVVVADASLPLWRSEMQLDAIITDQRHSISRPKVAYCLKDVLCDLLNFGAHHLCLKEESCFGCPSTTRRGAMPGACGVPTEAGLGLEDNRQGHPSTVVNAWACHREQRTADCREQSWDSVSLRDQNSSWP</sequence>
<reference evidence="5" key="1">
    <citation type="journal article" date="2020" name="Cell">
        <title>Large-Scale Comparative Analyses of Tick Genomes Elucidate Their Genetic Diversity and Vector Capacities.</title>
        <authorList>
            <consortium name="Tick Genome and Microbiome Consortium (TIGMIC)"/>
            <person name="Jia N."/>
            <person name="Wang J."/>
            <person name="Shi W."/>
            <person name="Du L."/>
            <person name="Sun Y."/>
            <person name="Zhan W."/>
            <person name="Jiang J.F."/>
            <person name="Wang Q."/>
            <person name="Zhang B."/>
            <person name="Ji P."/>
            <person name="Bell-Sakyi L."/>
            <person name="Cui X.M."/>
            <person name="Yuan T.T."/>
            <person name="Jiang B.G."/>
            <person name="Yang W.F."/>
            <person name="Lam T.T."/>
            <person name="Chang Q.C."/>
            <person name="Ding S.J."/>
            <person name="Wang X.J."/>
            <person name="Zhu J.G."/>
            <person name="Ruan X.D."/>
            <person name="Zhao L."/>
            <person name="Wei J.T."/>
            <person name="Ye R.Z."/>
            <person name="Que T.C."/>
            <person name="Du C.H."/>
            <person name="Zhou Y.H."/>
            <person name="Cheng J.X."/>
            <person name="Dai P.F."/>
            <person name="Guo W.B."/>
            <person name="Han X.H."/>
            <person name="Huang E.J."/>
            <person name="Li L.F."/>
            <person name="Wei W."/>
            <person name="Gao Y.C."/>
            <person name="Liu J.Z."/>
            <person name="Shao H.Z."/>
            <person name="Wang X."/>
            <person name="Wang C.C."/>
            <person name="Yang T.C."/>
            <person name="Huo Q.B."/>
            <person name="Li W."/>
            <person name="Chen H.Y."/>
            <person name="Chen S.E."/>
            <person name="Zhou L.G."/>
            <person name="Ni X.B."/>
            <person name="Tian J.H."/>
            <person name="Sheng Y."/>
            <person name="Liu T."/>
            <person name="Pan Y.S."/>
            <person name="Xia L.Y."/>
            <person name="Li J."/>
            <person name="Zhao F."/>
            <person name="Cao W.C."/>
        </authorList>
    </citation>
    <scope>NUCLEOTIDE SEQUENCE</scope>
    <source>
        <strain evidence="5">Rmic-2018</strain>
    </source>
</reference>
<dbReference type="Proteomes" id="UP000821866">
    <property type="component" value="Unassembled WGS sequence"/>
</dbReference>
<name>A0A9J6DVT1_RHIMP</name>
<dbReference type="GO" id="GO:0005737">
    <property type="term" value="C:cytoplasm"/>
    <property type="evidence" value="ECO:0007669"/>
    <property type="project" value="TreeGrafter"/>
</dbReference>
<keyword evidence="3" id="KW-0812">Transmembrane</keyword>
<keyword evidence="3" id="KW-1133">Transmembrane helix</keyword>
<gene>
    <name evidence="5" type="ORF">HPB51_015283</name>
</gene>
<dbReference type="PANTHER" id="PTHR13370">
    <property type="entry name" value="RNA METHYLASE-RELATED"/>
    <property type="match status" value="1"/>
</dbReference>
<feature type="domain" description="tRNA (guanine(10)-N(2))-methyltransferase TRMT11 N-terminal" evidence="4">
    <location>
        <begin position="2"/>
        <end position="158"/>
    </location>
</feature>
<dbReference type="GO" id="GO:0032259">
    <property type="term" value="P:methylation"/>
    <property type="evidence" value="ECO:0007669"/>
    <property type="project" value="UniProtKB-KW"/>
</dbReference>
<keyword evidence="2" id="KW-0808">Transferase</keyword>
<evidence type="ECO:0000259" key="4">
    <source>
        <dbReference type="Pfam" id="PF25904"/>
    </source>
</evidence>
<dbReference type="GO" id="GO:0008168">
    <property type="term" value="F:methyltransferase activity"/>
    <property type="evidence" value="ECO:0007669"/>
    <property type="project" value="UniProtKB-KW"/>
</dbReference>
<keyword evidence="6" id="KW-1185">Reference proteome</keyword>
<accession>A0A9J6DVT1</accession>